<dbReference type="Pfam" id="PF14765">
    <property type="entry name" value="PS-DH"/>
    <property type="match status" value="1"/>
</dbReference>
<dbReference type="InterPro" id="IPR049551">
    <property type="entry name" value="PKS_DH_C"/>
</dbReference>
<feature type="domain" description="PKS/mFAS DH" evidence="8">
    <location>
        <begin position="53"/>
        <end position="349"/>
    </location>
</feature>
<keyword evidence="2" id="KW-0597">Phosphoprotein</keyword>
<dbReference type="Gene3D" id="3.40.50.720">
    <property type="entry name" value="NAD(P)-binding Rossmann-like Domain"/>
    <property type="match status" value="1"/>
</dbReference>
<dbReference type="InterPro" id="IPR049900">
    <property type="entry name" value="PKS_mFAS_DH"/>
</dbReference>
<keyword evidence="4" id="KW-0511">Multifunctional enzyme</keyword>
<dbReference type="SUPFAM" id="SSF51735">
    <property type="entry name" value="NAD(P)-binding Rossmann-fold domains"/>
    <property type="match status" value="2"/>
</dbReference>
<evidence type="ECO:0000313" key="10">
    <source>
        <dbReference type="Proteomes" id="UP001599756"/>
    </source>
</evidence>
<evidence type="ECO:0000256" key="2">
    <source>
        <dbReference type="ARBA" id="ARBA00022553"/>
    </source>
</evidence>
<proteinExistence type="predicted"/>
<dbReference type="SMART" id="SM00822">
    <property type="entry name" value="PKS_KR"/>
    <property type="match status" value="1"/>
</dbReference>
<comment type="caution">
    <text evidence="9">The sequence shown here is derived from an EMBL/GenBank/DDBJ whole genome shotgun (WGS) entry which is preliminary data.</text>
</comment>
<dbReference type="SMART" id="SM00823">
    <property type="entry name" value="PKS_PP"/>
    <property type="match status" value="1"/>
</dbReference>
<dbReference type="InterPro" id="IPR020807">
    <property type="entry name" value="PKS_DH"/>
</dbReference>
<dbReference type="EMBL" id="JBHYTS010000134">
    <property type="protein sequence ID" value="MFE1755896.1"/>
    <property type="molecule type" value="Genomic_DNA"/>
</dbReference>
<feature type="region of interest" description="C-terminal hotdog fold" evidence="5">
    <location>
        <begin position="209"/>
        <end position="349"/>
    </location>
</feature>
<dbReference type="SMART" id="SM01294">
    <property type="entry name" value="PKS_PP_betabranch"/>
    <property type="match status" value="1"/>
</dbReference>
<dbReference type="PROSITE" id="PS00012">
    <property type="entry name" value="PHOSPHOPANTETHEINE"/>
    <property type="match status" value="1"/>
</dbReference>
<evidence type="ECO:0000259" key="7">
    <source>
        <dbReference type="PROSITE" id="PS50075"/>
    </source>
</evidence>
<evidence type="ECO:0000256" key="4">
    <source>
        <dbReference type="ARBA" id="ARBA00023268"/>
    </source>
</evidence>
<dbReference type="Proteomes" id="UP001599756">
    <property type="component" value="Unassembled WGS sequence"/>
</dbReference>
<evidence type="ECO:0000259" key="8">
    <source>
        <dbReference type="PROSITE" id="PS52019"/>
    </source>
</evidence>
<dbReference type="InterPro" id="IPR055123">
    <property type="entry name" value="SpnB-like_Rossmann"/>
</dbReference>
<dbReference type="InterPro" id="IPR009081">
    <property type="entry name" value="PP-bd_ACP"/>
</dbReference>
<feature type="active site" description="Proton donor; for dehydratase activity" evidence="5">
    <location>
        <position position="270"/>
    </location>
</feature>
<dbReference type="InterPro" id="IPR042104">
    <property type="entry name" value="PKS_dehydratase_sf"/>
</dbReference>
<evidence type="ECO:0000256" key="1">
    <source>
        <dbReference type="ARBA" id="ARBA00022450"/>
    </source>
</evidence>
<protein>
    <submittedName>
        <fullName evidence="9">SDR family NAD(P)-dependent oxidoreductase</fullName>
    </submittedName>
</protein>
<dbReference type="InterPro" id="IPR050091">
    <property type="entry name" value="PKS_NRPS_Biosynth_Enz"/>
</dbReference>
<dbReference type="PROSITE" id="PS50075">
    <property type="entry name" value="CARRIER"/>
    <property type="match status" value="1"/>
</dbReference>
<dbReference type="CDD" id="cd08956">
    <property type="entry name" value="KR_3_FAS_SDR_x"/>
    <property type="match status" value="1"/>
</dbReference>
<feature type="domain" description="Carrier" evidence="7">
    <location>
        <begin position="896"/>
        <end position="971"/>
    </location>
</feature>
<dbReference type="Pfam" id="PF00550">
    <property type="entry name" value="PP-binding"/>
    <property type="match status" value="1"/>
</dbReference>
<accession>A0ABW6HGV7</accession>
<dbReference type="InterPro" id="IPR013968">
    <property type="entry name" value="PKS_KR"/>
</dbReference>
<dbReference type="Pfam" id="PF21089">
    <property type="entry name" value="PKS_DH_N"/>
    <property type="match status" value="1"/>
</dbReference>
<dbReference type="Gene3D" id="3.10.129.110">
    <property type="entry name" value="Polyketide synthase dehydratase"/>
    <property type="match status" value="1"/>
</dbReference>
<feature type="non-terminal residue" evidence="9">
    <location>
        <position position="1"/>
    </location>
</feature>
<evidence type="ECO:0000256" key="3">
    <source>
        <dbReference type="ARBA" id="ARBA00022679"/>
    </source>
</evidence>
<dbReference type="PANTHER" id="PTHR43775">
    <property type="entry name" value="FATTY ACID SYNTHASE"/>
    <property type="match status" value="1"/>
</dbReference>
<keyword evidence="10" id="KW-1185">Reference proteome</keyword>
<dbReference type="PROSITE" id="PS52019">
    <property type="entry name" value="PKS_MFAS_DH"/>
    <property type="match status" value="1"/>
</dbReference>
<dbReference type="Gene3D" id="3.30.70.3290">
    <property type="match status" value="1"/>
</dbReference>
<gene>
    <name evidence="9" type="ORF">ACFW88_36125</name>
</gene>
<organism evidence="9 10">
    <name type="scientific">Streptomyces anandii</name>
    <dbReference type="NCBI Taxonomy" id="285454"/>
    <lineage>
        <taxon>Bacteria</taxon>
        <taxon>Bacillati</taxon>
        <taxon>Actinomycetota</taxon>
        <taxon>Actinomycetes</taxon>
        <taxon>Kitasatosporales</taxon>
        <taxon>Streptomycetaceae</taxon>
        <taxon>Streptomyces</taxon>
    </lineage>
</organism>
<keyword evidence="1" id="KW-0596">Phosphopantetheine</keyword>
<dbReference type="InterPro" id="IPR049552">
    <property type="entry name" value="PKS_DH_N"/>
</dbReference>
<dbReference type="PANTHER" id="PTHR43775:SF51">
    <property type="entry name" value="INACTIVE PHENOLPHTHIOCEROL SYNTHESIS POLYKETIDE SYNTHASE TYPE I PKS1-RELATED"/>
    <property type="match status" value="1"/>
</dbReference>
<dbReference type="RefSeq" id="WP_381843518.1">
    <property type="nucleotide sequence ID" value="NZ_JBHYTS010000134.1"/>
</dbReference>
<feature type="compositionally biased region" description="Low complexity" evidence="6">
    <location>
        <begin position="581"/>
        <end position="598"/>
    </location>
</feature>
<feature type="region of interest" description="Disordered" evidence="6">
    <location>
        <begin position="578"/>
        <end position="598"/>
    </location>
</feature>
<keyword evidence="3" id="KW-0808">Transferase</keyword>
<evidence type="ECO:0000256" key="6">
    <source>
        <dbReference type="SAM" id="MobiDB-lite"/>
    </source>
</evidence>
<feature type="active site" description="Proton acceptor; for dehydratase activity" evidence="5">
    <location>
        <position position="85"/>
    </location>
</feature>
<name>A0ABW6HGV7_9ACTN</name>
<dbReference type="InterPro" id="IPR006162">
    <property type="entry name" value="Ppantetheine_attach_site"/>
</dbReference>
<evidence type="ECO:0000313" key="9">
    <source>
        <dbReference type="EMBL" id="MFE1755896.1"/>
    </source>
</evidence>
<dbReference type="InterPro" id="IPR057326">
    <property type="entry name" value="KR_dom"/>
</dbReference>
<dbReference type="InterPro" id="IPR020806">
    <property type="entry name" value="PKS_PP-bd"/>
</dbReference>
<sequence length="1062" mass="110487">TRGVSLDWEEYYAGTGARRVDLPTYPFQRRRFWVDTFAGPDDVTAVGIGETDHPLLGAAVELPESDGFLFTGRLSLQSHPWLADHTVMDQAVLPATAFVELAFHAGDQVGCPVVAELEVHAPLVLPDRGGVQLRVSVGESEGEITGEDSVRRTVTVYSRLEDEDGPRPNARWTRNATGTLAAAPTAAQPALTPAQPVEDMAEAWPPAGAEAVPVEALYEASAAAGPAHGAAFRTLEGAWVRDGVVFAEVRLAPRQREGTDRFAVHPALLDAALVAAHRGGTGADRPAPGSVPLAWREVALHAFGASALRVRIAPADDASVELTATDPTGAPVLSARAVGLRPYTDEQLAAASPIDAGGAHHDSLFRLDWVRTSVRTSDVPVGASARGGYVVVGALDESEPASTPAGSLRAAGVQAEAFGDLASLEKAVDAGRPAPDVIVLPCASDLDGTPASTAPAPVLTDAGDGLAGRVTGAVTRVLEAIQSWLASDRFPATRLVVLTRGAVATGADEDVVDLVHSAVWGLVRSAQSENPERIVLVDTDRTDASYAALAAAVVSGEPELALRSGSAFAPRLSRSASAVTGSAEPSRPSAPPSGSLALPGINPEGTVLITGATGGLGRLLARHLAAEHGVRHLLLVSRSGPSAEGVDELSDELSQLGTEVTVAACDVADRAALAELLDAVPEDRPLTAVVHTAAVLDDGVVESMTAERVERVMRPKADAAWNLHELTRDMDLSAFVLFSAAAGTLGAAGQANYAAANVFLDALARHRRARGLPALSLVWGMWAEERGMAGRLGTADRSRAALGGVLPLAADEGLALFDAACRAGAESGEAVLVPLRLDFGTLRAATAGGDILPVFRGLVRTPVRRRAADGVTAAGESAAEGLAQRLARLSAAEREQTVLDLVRGQVAAVLGHASHELVGPTQAFRELGFDSLTAVELRNRLGTATGLRLPATLIYDYPTPAALAQHLRTQVAPDADEPEAAAVLEELNRLENAFSALAPDDLSALTEDEAAHARVAVRLQSLLTRWNEARRGEGGAGEATTVLEDASDDELFDFIDKRFGAS</sequence>
<dbReference type="SUPFAM" id="SSF47336">
    <property type="entry name" value="ACP-like"/>
    <property type="match status" value="1"/>
</dbReference>
<dbReference type="InterPro" id="IPR036736">
    <property type="entry name" value="ACP-like_sf"/>
</dbReference>
<dbReference type="InterPro" id="IPR036291">
    <property type="entry name" value="NAD(P)-bd_dom_sf"/>
</dbReference>
<dbReference type="Pfam" id="PF08659">
    <property type="entry name" value="KR"/>
    <property type="match status" value="1"/>
</dbReference>
<dbReference type="SMART" id="SM00826">
    <property type="entry name" value="PKS_DH"/>
    <property type="match status" value="1"/>
</dbReference>
<feature type="region of interest" description="N-terminal hotdog fold" evidence="5">
    <location>
        <begin position="53"/>
        <end position="187"/>
    </location>
</feature>
<dbReference type="Pfam" id="PF22953">
    <property type="entry name" value="SpnB_Rossmann"/>
    <property type="match status" value="1"/>
</dbReference>
<reference evidence="9 10" key="1">
    <citation type="submission" date="2024-09" db="EMBL/GenBank/DDBJ databases">
        <title>The Natural Products Discovery Center: Release of the First 8490 Sequenced Strains for Exploring Actinobacteria Biosynthetic Diversity.</title>
        <authorList>
            <person name="Kalkreuter E."/>
            <person name="Kautsar S.A."/>
            <person name="Yang D."/>
            <person name="Bader C.D."/>
            <person name="Teijaro C.N."/>
            <person name="Fluegel L."/>
            <person name="Davis C.M."/>
            <person name="Simpson J.R."/>
            <person name="Lauterbach L."/>
            <person name="Steele A.D."/>
            <person name="Gui C."/>
            <person name="Meng S."/>
            <person name="Li G."/>
            <person name="Viehrig K."/>
            <person name="Ye F."/>
            <person name="Su P."/>
            <person name="Kiefer A.F."/>
            <person name="Nichols A."/>
            <person name="Cepeda A.J."/>
            <person name="Yan W."/>
            <person name="Fan B."/>
            <person name="Jiang Y."/>
            <person name="Adhikari A."/>
            <person name="Zheng C.-J."/>
            <person name="Schuster L."/>
            <person name="Cowan T.M."/>
            <person name="Smanski M.J."/>
            <person name="Chevrette M.G."/>
            <person name="De Carvalho L.P.S."/>
            <person name="Shen B."/>
        </authorList>
    </citation>
    <scope>NUCLEOTIDE SEQUENCE [LARGE SCALE GENOMIC DNA]</scope>
    <source>
        <strain evidence="9 10">NPDC059500</strain>
    </source>
</reference>
<dbReference type="Gene3D" id="1.10.1200.10">
    <property type="entry name" value="ACP-like"/>
    <property type="match status" value="1"/>
</dbReference>
<evidence type="ECO:0000256" key="5">
    <source>
        <dbReference type="PROSITE-ProRule" id="PRU01363"/>
    </source>
</evidence>